<accession>A0A927AN39</accession>
<dbReference type="AlphaFoldDB" id="A0A927AN39"/>
<name>A0A927AN39_9BACT</name>
<evidence type="ECO:0000313" key="3">
    <source>
        <dbReference type="Proteomes" id="UP000598820"/>
    </source>
</evidence>
<reference evidence="2" key="1">
    <citation type="submission" date="2020-09" db="EMBL/GenBank/DDBJ databases">
        <authorList>
            <person name="Kim M.K."/>
        </authorList>
    </citation>
    <scope>NUCLEOTIDE SEQUENCE</scope>
    <source>
        <strain evidence="2">BT702</strain>
    </source>
</reference>
<evidence type="ECO:0000256" key="1">
    <source>
        <dbReference type="SAM" id="SignalP"/>
    </source>
</evidence>
<sequence>MNTHRYLTLFLSLATSTVFAQTQPMIALNTDNPTVNLPTAVKSPRKPKAVEAPFYIKLFGFYGLLTPGSRIETSYSQSSTGTNTQFTTNSKGLGAGPRAGAGIGVIVSDFINLGIDADMLFGAELKTDNRYKGSNYTYTSTTTTNLRVLSITPNITFKALSRPAYYIYNRLGIVGGIVMEYKTAQTSLNAPTAGAPTTGETLTDYSDNSLALGYQAAIGIQFRLGESLRGFAEVVAINQSFQPKESKYTSSSTKSGVTTKTTYFNQYRDEGEYITTKKEGSDVYQNPSYTVAMNSVGLGAGILFRF</sequence>
<feature type="signal peptide" evidence="1">
    <location>
        <begin position="1"/>
        <end position="20"/>
    </location>
</feature>
<dbReference type="EMBL" id="JACWZY010000007">
    <property type="protein sequence ID" value="MBD2701054.1"/>
    <property type="molecule type" value="Genomic_DNA"/>
</dbReference>
<organism evidence="2 3">
    <name type="scientific">Spirosoma profusum</name>
    <dbReference type="NCBI Taxonomy" id="2771354"/>
    <lineage>
        <taxon>Bacteria</taxon>
        <taxon>Pseudomonadati</taxon>
        <taxon>Bacteroidota</taxon>
        <taxon>Cytophagia</taxon>
        <taxon>Cytophagales</taxon>
        <taxon>Cytophagaceae</taxon>
        <taxon>Spirosoma</taxon>
    </lineage>
</organism>
<protein>
    <recommendedName>
        <fullName evidence="4">Outer membrane protein beta-barrel domain-containing protein</fullName>
    </recommendedName>
</protein>
<keyword evidence="1" id="KW-0732">Signal</keyword>
<proteinExistence type="predicted"/>
<gene>
    <name evidence="2" type="ORF">IC229_10445</name>
</gene>
<dbReference type="RefSeq" id="WP_190886911.1">
    <property type="nucleotide sequence ID" value="NZ_JACWZY010000007.1"/>
</dbReference>
<keyword evidence="3" id="KW-1185">Reference proteome</keyword>
<dbReference type="Proteomes" id="UP000598820">
    <property type="component" value="Unassembled WGS sequence"/>
</dbReference>
<feature type="chain" id="PRO_5037918169" description="Outer membrane protein beta-barrel domain-containing protein" evidence="1">
    <location>
        <begin position="21"/>
        <end position="306"/>
    </location>
</feature>
<evidence type="ECO:0000313" key="2">
    <source>
        <dbReference type="EMBL" id="MBD2701054.1"/>
    </source>
</evidence>
<comment type="caution">
    <text evidence="2">The sequence shown here is derived from an EMBL/GenBank/DDBJ whole genome shotgun (WGS) entry which is preliminary data.</text>
</comment>
<evidence type="ECO:0008006" key="4">
    <source>
        <dbReference type="Google" id="ProtNLM"/>
    </source>
</evidence>